<evidence type="ECO:0000256" key="2">
    <source>
        <dbReference type="ARBA" id="ARBA00022763"/>
    </source>
</evidence>
<evidence type="ECO:0000313" key="7">
    <source>
        <dbReference type="EMBL" id="OQB72941.1"/>
    </source>
</evidence>
<dbReference type="AlphaFoldDB" id="A0A1V6C7W7"/>
<accession>A0A1V6C7W7</accession>
<comment type="caution">
    <text evidence="7">The sequence shown here is derived from an EMBL/GenBank/DDBJ whole genome shotgun (WGS) entry which is preliminary data.</text>
</comment>
<comment type="similarity">
    <text evidence="1 4">Belongs to the DNA mismatch repair MutL/HexB family.</text>
</comment>
<dbReference type="Pfam" id="PF08676">
    <property type="entry name" value="MutL_C"/>
    <property type="match status" value="1"/>
</dbReference>
<dbReference type="GO" id="GO:0140664">
    <property type="term" value="F:ATP-dependent DNA damage sensor activity"/>
    <property type="evidence" value="ECO:0007669"/>
    <property type="project" value="InterPro"/>
</dbReference>
<evidence type="ECO:0000256" key="3">
    <source>
        <dbReference type="ARBA" id="ARBA00023204"/>
    </source>
</evidence>
<dbReference type="InterPro" id="IPR002099">
    <property type="entry name" value="MutL/Mlh/PMS"/>
</dbReference>
<dbReference type="InterPro" id="IPR020667">
    <property type="entry name" value="DNA_mismatch_repair_MutL"/>
</dbReference>
<dbReference type="PANTHER" id="PTHR10073:SF12">
    <property type="entry name" value="DNA MISMATCH REPAIR PROTEIN MLH1"/>
    <property type="match status" value="1"/>
</dbReference>
<organism evidence="7">
    <name type="scientific">candidate division TA06 bacterium ADurb.Bin131</name>
    <dbReference type="NCBI Taxonomy" id="1852827"/>
    <lineage>
        <taxon>Bacteria</taxon>
        <taxon>Bacteria division TA06</taxon>
    </lineage>
</organism>
<dbReference type="GO" id="GO:0030983">
    <property type="term" value="F:mismatched DNA binding"/>
    <property type="evidence" value="ECO:0007669"/>
    <property type="project" value="InterPro"/>
</dbReference>
<dbReference type="Gene3D" id="3.30.565.10">
    <property type="entry name" value="Histidine kinase-like ATPase, C-terminal domain"/>
    <property type="match status" value="1"/>
</dbReference>
<feature type="domain" description="DNA mismatch repair protein S5" evidence="6">
    <location>
        <begin position="209"/>
        <end position="328"/>
    </location>
</feature>
<feature type="domain" description="MutL C-terminal dimerisation" evidence="5">
    <location>
        <begin position="388"/>
        <end position="523"/>
    </location>
</feature>
<dbReference type="InterPro" id="IPR020568">
    <property type="entry name" value="Ribosomal_Su5_D2-typ_SF"/>
</dbReference>
<evidence type="ECO:0000256" key="1">
    <source>
        <dbReference type="ARBA" id="ARBA00006082"/>
    </source>
</evidence>
<comment type="function">
    <text evidence="4">This protein is involved in the repair of mismatches in DNA. It is required for dam-dependent methyl-directed DNA mismatch repair. May act as a 'molecular matchmaker', a protein that promotes the formation of a stable complex between two or more DNA-binding proteins in an ATP-dependent manner without itself being part of a final effector complex.</text>
</comment>
<proteinExistence type="inferred from homology"/>
<protein>
    <recommendedName>
        <fullName evidence="4">DNA mismatch repair protein MutL</fullName>
    </recommendedName>
</protein>
<dbReference type="InterPro" id="IPR042120">
    <property type="entry name" value="MutL_C_dimsub"/>
</dbReference>
<dbReference type="Proteomes" id="UP000485562">
    <property type="component" value="Unassembled WGS sequence"/>
</dbReference>
<sequence>MKKIHLLSDETISRIAAGEVIERPASVVKELIENSIDAGSTRISIEIKQAGKTLIKIKDDGSGIEKEDMDYIFLRHATSKINIFEDLSRVHSLGFRGEALYSIASVSEVFLRSKTSSSEHGWEIHIRDGKKSQPKPVALQFGTEIEVHNLFFNLPVRKKFLKSDATELHRIIEVFIPYAILFYEKSFTLTHNKKDIFNLKSDTSITNRIKNIFNFNPEFIHEITYKAIDGSISLRLILGDINIKRTKRDAQFLFVNNRPVQCAGISFAVNNVYRSLMPPESYPFFSIFIDIPPQDIDVNIHPTKREIKIKNEYVIAEIIKQQCKEVLNKEIAPKQVFTKENSAQPEQKLSDTSENYQIIFPGTVASNPGIQDENRSKIFREKFYGSRFVGNIMGVYLVFDADDRIYIVDQHAAHERITFEKLLNQARDGKIKVQQMLVPITIPLTTQEMLIWQDGANLRLEEIGFQTTKWDEKTIAVYTSPVEINNIEIAIKNILSDTSINIISIEDILKKACRSSTMANEKLSEIEAETLKKSLLSCENPLTCPHGRPTIVEIEKRFIEKQFLR</sequence>
<dbReference type="CDD" id="cd16926">
    <property type="entry name" value="HATPase_MutL-MLH-PMS-like"/>
    <property type="match status" value="1"/>
</dbReference>
<evidence type="ECO:0000256" key="4">
    <source>
        <dbReference type="HAMAP-Rule" id="MF_00149"/>
    </source>
</evidence>
<dbReference type="Gene3D" id="3.30.1370.100">
    <property type="entry name" value="MutL, C-terminal domain, regulatory subdomain"/>
    <property type="match status" value="1"/>
</dbReference>
<dbReference type="Pfam" id="PF01119">
    <property type="entry name" value="DNA_mis_repair"/>
    <property type="match status" value="1"/>
</dbReference>
<dbReference type="InterPro" id="IPR038973">
    <property type="entry name" value="MutL/Mlh/Pms-like"/>
</dbReference>
<dbReference type="HAMAP" id="MF_00149">
    <property type="entry name" value="DNA_mis_repair"/>
    <property type="match status" value="1"/>
</dbReference>
<evidence type="ECO:0000259" key="6">
    <source>
        <dbReference type="SMART" id="SM01340"/>
    </source>
</evidence>
<dbReference type="Gene3D" id="3.30.230.10">
    <property type="match status" value="1"/>
</dbReference>
<dbReference type="SMART" id="SM01340">
    <property type="entry name" value="DNA_mis_repair"/>
    <property type="match status" value="1"/>
</dbReference>
<dbReference type="Gene3D" id="3.30.1540.20">
    <property type="entry name" value="MutL, C-terminal domain, dimerisation subdomain"/>
    <property type="match status" value="1"/>
</dbReference>
<reference evidence="7" key="1">
    <citation type="submission" date="2017-02" db="EMBL/GenBank/DDBJ databases">
        <title>Delving into the versatile metabolic prowess of the omnipresent phylum Bacteroidetes.</title>
        <authorList>
            <person name="Nobu M.K."/>
            <person name="Mei R."/>
            <person name="Narihiro T."/>
            <person name="Kuroda K."/>
            <person name="Liu W.-T."/>
        </authorList>
    </citation>
    <scope>NUCLEOTIDE SEQUENCE</scope>
    <source>
        <strain evidence="7">ADurb.Bin131</strain>
    </source>
</reference>
<dbReference type="GO" id="GO:0005524">
    <property type="term" value="F:ATP binding"/>
    <property type="evidence" value="ECO:0007669"/>
    <property type="project" value="InterPro"/>
</dbReference>
<dbReference type="NCBIfam" id="TIGR00585">
    <property type="entry name" value="mutl"/>
    <property type="match status" value="1"/>
</dbReference>
<dbReference type="EMBL" id="MWDQ01000106">
    <property type="protein sequence ID" value="OQB72941.1"/>
    <property type="molecule type" value="Genomic_DNA"/>
</dbReference>
<dbReference type="InterPro" id="IPR014790">
    <property type="entry name" value="MutL_C"/>
</dbReference>
<dbReference type="InterPro" id="IPR037198">
    <property type="entry name" value="MutL_C_sf"/>
</dbReference>
<evidence type="ECO:0000259" key="5">
    <source>
        <dbReference type="SMART" id="SM00853"/>
    </source>
</evidence>
<dbReference type="GO" id="GO:0016887">
    <property type="term" value="F:ATP hydrolysis activity"/>
    <property type="evidence" value="ECO:0007669"/>
    <property type="project" value="InterPro"/>
</dbReference>
<dbReference type="SUPFAM" id="SSF54211">
    <property type="entry name" value="Ribosomal protein S5 domain 2-like"/>
    <property type="match status" value="1"/>
</dbReference>
<dbReference type="Pfam" id="PF13589">
    <property type="entry name" value="HATPase_c_3"/>
    <property type="match status" value="1"/>
</dbReference>
<dbReference type="PROSITE" id="PS00058">
    <property type="entry name" value="DNA_MISMATCH_REPAIR_1"/>
    <property type="match status" value="1"/>
</dbReference>
<dbReference type="GO" id="GO:0032300">
    <property type="term" value="C:mismatch repair complex"/>
    <property type="evidence" value="ECO:0007669"/>
    <property type="project" value="InterPro"/>
</dbReference>
<dbReference type="CDD" id="cd00782">
    <property type="entry name" value="MutL_Trans"/>
    <property type="match status" value="1"/>
</dbReference>
<name>A0A1V6C7W7_UNCT6</name>
<dbReference type="InterPro" id="IPR036890">
    <property type="entry name" value="HATPase_C_sf"/>
</dbReference>
<dbReference type="InterPro" id="IPR042121">
    <property type="entry name" value="MutL_C_regsub"/>
</dbReference>
<dbReference type="FunFam" id="3.30.565.10:FF:000003">
    <property type="entry name" value="DNA mismatch repair endonuclease MutL"/>
    <property type="match status" value="1"/>
</dbReference>
<dbReference type="SMART" id="SM00853">
    <property type="entry name" value="MutL_C"/>
    <property type="match status" value="1"/>
</dbReference>
<dbReference type="PANTHER" id="PTHR10073">
    <property type="entry name" value="DNA MISMATCH REPAIR PROTEIN MLH, PMS, MUTL"/>
    <property type="match status" value="1"/>
</dbReference>
<dbReference type="SUPFAM" id="SSF55874">
    <property type="entry name" value="ATPase domain of HSP90 chaperone/DNA topoisomerase II/histidine kinase"/>
    <property type="match status" value="1"/>
</dbReference>
<dbReference type="InterPro" id="IPR014762">
    <property type="entry name" value="DNA_mismatch_repair_CS"/>
</dbReference>
<gene>
    <name evidence="4 7" type="primary">mutL</name>
    <name evidence="7" type="ORF">BWX89_01146</name>
</gene>
<dbReference type="SUPFAM" id="SSF118116">
    <property type="entry name" value="DNA mismatch repair protein MutL"/>
    <property type="match status" value="1"/>
</dbReference>
<keyword evidence="3 4" id="KW-0234">DNA repair</keyword>
<dbReference type="InterPro" id="IPR013507">
    <property type="entry name" value="DNA_mismatch_S5_2-like"/>
</dbReference>
<dbReference type="GO" id="GO:0006298">
    <property type="term" value="P:mismatch repair"/>
    <property type="evidence" value="ECO:0007669"/>
    <property type="project" value="UniProtKB-UniRule"/>
</dbReference>
<keyword evidence="2 4" id="KW-0227">DNA damage</keyword>
<dbReference type="InterPro" id="IPR014721">
    <property type="entry name" value="Ribsml_uS5_D2-typ_fold_subgr"/>
</dbReference>